<evidence type="ECO:0000259" key="7">
    <source>
        <dbReference type="Pfam" id="PF00892"/>
    </source>
</evidence>
<feature type="transmembrane region" description="Helical" evidence="6">
    <location>
        <begin position="180"/>
        <end position="205"/>
    </location>
</feature>
<evidence type="ECO:0000256" key="3">
    <source>
        <dbReference type="ARBA" id="ARBA00022692"/>
    </source>
</evidence>
<dbReference type="InterPro" id="IPR037185">
    <property type="entry name" value="EmrE-like"/>
</dbReference>
<feature type="transmembrane region" description="Helical" evidence="6">
    <location>
        <begin position="96"/>
        <end position="116"/>
    </location>
</feature>
<dbReference type="SUPFAM" id="SSF103481">
    <property type="entry name" value="Multidrug resistance efflux transporter EmrE"/>
    <property type="match status" value="2"/>
</dbReference>
<dbReference type="OrthoDB" id="1117213at2"/>
<dbReference type="PANTHER" id="PTHR32322:SF2">
    <property type="entry name" value="EAMA DOMAIN-CONTAINING PROTEIN"/>
    <property type="match status" value="1"/>
</dbReference>
<keyword evidence="5 6" id="KW-0472">Membrane</keyword>
<accession>A0A4Z0L830</accession>
<feature type="transmembrane region" description="Helical" evidence="6">
    <location>
        <begin position="241"/>
        <end position="260"/>
    </location>
</feature>
<evidence type="ECO:0000256" key="6">
    <source>
        <dbReference type="SAM" id="Phobius"/>
    </source>
</evidence>
<dbReference type="Pfam" id="PF00892">
    <property type="entry name" value="EamA"/>
    <property type="match status" value="2"/>
</dbReference>
<keyword evidence="9" id="KW-1185">Reference proteome</keyword>
<keyword evidence="3 6" id="KW-0812">Transmembrane</keyword>
<feature type="domain" description="EamA" evidence="7">
    <location>
        <begin position="9"/>
        <end position="137"/>
    </location>
</feature>
<feature type="transmembrane region" description="Helical" evidence="6">
    <location>
        <begin position="65"/>
        <end position="84"/>
    </location>
</feature>
<evidence type="ECO:0000256" key="2">
    <source>
        <dbReference type="ARBA" id="ARBA00007362"/>
    </source>
</evidence>
<feature type="transmembrane region" description="Helical" evidence="6">
    <location>
        <begin position="266"/>
        <end position="285"/>
    </location>
</feature>
<dbReference type="RefSeq" id="WP_135525678.1">
    <property type="nucleotide sequence ID" value="NZ_SRLH01000003.1"/>
</dbReference>
<feature type="transmembrane region" description="Helical" evidence="6">
    <location>
        <begin position="37"/>
        <end position="58"/>
    </location>
</feature>
<sequence length="288" mass="31788">MLSKNNKWFLFIMLSLIWGSSFILMKRGLVALNPYQLGSLRIVFAAIFLLLIGFRSLAQIPAQKWRYIIVTALFGIFLPVYLFAYAQTGISSSVSGILNSLTPLYTMLLGILAFGLTFKRNQIIGVILGLSGCFLLVFYGNTSHGETHYFYAILVVLGTFCYATNVNLIKKYLSDVTPLAIITANFVVLFIPALVILFCCDYGSIATKPEVIHATFFIVVLGVIGTGVANLIYYKLIQITSPLFASSVTYFIPLVAMSWGLLDGEILNTLQFLGAFIILVGVYMASKK</sequence>
<gene>
    <name evidence="8" type="ORF">E4635_05770</name>
</gene>
<feature type="transmembrane region" description="Helical" evidence="6">
    <location>
        <begin position="211"/>
        <end position="234"/>
    </location>
</feature>
<evidence type="ECO:0000256" key="4">
    <source>
        <dbReference type="ARBA" id="ARBA00022989"/>
    </source>
</evidence>
<dbReference type="GO" id="GO:0016020">
    <property type="term" value="C:membrane"/>
    <property type="evidence" value="ECO:0007669"/>
    <property type="project" value="UniProtKB-SubCell"/>
</dbReference>
<name>A0A4Z0L830_9FLAO</name>
<protein>
    <submittedName>
        <fullName evidence="8">DMT family transporter</fullName>
    </submittedName>
</protein>
<evidence type="ECO:0000256" key="1">
    <source>
        <dbReference type="ARBA" id="ARBA00004141"/>
    </source>
</evidence>
<dbReference type="PANTHER" id="PTHR32322">
    <property type="entry name" value="INNER MEMBRANE TRANSPORTER"/>
    <property type="match status" value="1"/>
</dbReference>
<dbReference type="InterPro" id="IPR000620">
    <property type="entry name" value="EamA_dom"/>
</dbReference>
<comment type="similarity">
    <text evidence="2">Belongs to the EamA transporter family.</text>
</comment>
<reference evidence="8 9" key="1">
    <citation type="submission" date="2019-04" db="EMBL/GenBank/DDBJ databases">
        <title>Flavobacterium sp. strain DS2-A Genome sequencing and assembly.</title>
        <authorList>
            <person name="Kim I."/>
        </authorList>
    </citation>
    <scope>NUCLEOTIDE SEQUENCE [LARGE SCALE GENOMIC DNA]</scope>
    <source>
        <strain evidence="8 9">DS2-A</strain>
    </source>
</reference>
<evidence type="ECO:0000313" key="8">
    <source>
        <dbReference type="EMBL" id="TGD58418.1"/>
    </source>
</evidence>
<feature type="domain" description="EamA" evidence="7">
    <location>
        <begin position="151"/>
        <end position="285"/>
    </location>
</feature>
<dbReference type="EMBL" id="SRLH01000003">
    <property type="protein sequence ID" value="TGD58418.1"/>
    <property type="molecule type" value="Genomic_DNA"/>
</dbReference>
<dbReference type="InterPro" id="IPR050638">
    <property type="entry name" value="AA-Vitamin_Transporters"/>
</dbReference>
<evidence type="ECO:0000313" key="9">
    <source>
        <dbReference type="Proteomes" id="UP000297407"/>
    </source>
</evidence>
<feature type="transmembrane region" description="Helical" evidence="6">
    <location>
        <begin position="148"/>
        <end position="168"/>
    </location>
</feature>
<dbReference type="AlphaFoldDB" id="A0A4Z0L830"/>
<feature type="transmembrane region" description="Helical" evidence="6">
    <location>
        <begin position="7"/>
        <end position="25"/>
    </location>
</feature>
<comment type="caution">
    <text evidence="8">The sequence shown here is derived from an EMBL/GenBank/DDBJ whole genome shotgun (WGS) entry which is preliminary data.</text>
</comment>
<keyword evidence="4 6" id="KW-1133">Transmembrane helix</keyword>
<organism evidence="8 9">
    <name type="scientific">Flavobacterium humi</name>
    <dbReference type="NCBI Taxonomy" id="2562683"/>
    <lineage>
        <taxon>Bacteria</taxon>
        <taxon>Pseudomonadati</taxon>
        <taxon>Bacteroidota</taxon>
        <taxon>Flavobacteriia</taxon>
        <taxon>Flavobacteriales</taxon>
        <taxon>Flavobacteriaceae</taxon>
        <taxon>Flavobacterium</taxon>
    </lineage>
</organism>
<proteinExistence type="inferred from homology"/>
<feature type="transmembrane region" description="Helical" evidence="6">
    <location>
        <begin position="123"/>
        <end position="142"/>
    </location>
</feature>
<dbReference type="Proteomes" id="UP000297407">
    <property type="component" value="Unassembled WGS sequence"/>
</dbReference>
<comment type="subcellular location">
    <subcellularLocation>
        <location evidence="1">Membrane</location>
        <topology evidence="1">Multi-pass membrane protein</topology>
    </subcellularLocation>
</comment>
<evidence type="ECO:0000256" key="5">
    <source>
        <dbReference type="ARBA" id="ARBA00023136"/>
    </source>
</evidence>